<evidence type="ECO:0000313" key="2">
    <source>
        <dbReference type="EMBL" id="CAG8673952.1"/>
    </source>
</evidence>
<accession>A0A9N9HBB2</accession>
<dbReference type="Proteomes" id="UP000789572">
    <property type="component" value="Unassembled WGS sequence"/>
</dbReference>
<proteinExistence type="predicted"/>
<sequence length="198" mass="23218">TPHFFENKAILERHTERLRELRSLTLWDERLQREEEEFQSEYNLDDLETNVSQLKSEVQNLHTDLNNLEDLSNLKKTAENMLGLEAEVEQLSKEIMTSEINLADSGSVSDPVRTTSELQEIEQDINKIQDENVKIQKMKITKMQQVSQYTKICQSLQDQITERERYLKDATEKMTLAEEAEASSKRAQREKEEVDKQI</sequence>
<organism evidence="2 3">
    <name type="scientific">Paraglomus occultum</name>
    <dbReference type="NCBI Taxonomy" id="144539"/>
    <lineage>
        <taxon>Eukaryota</taxon>
        <taxon>Fungi</taxon>
        <taxon>Fungi incertae sedis</taxon>
        <taxon>Mucoromycota</taxon>
        <taxon>Glomeromycotina</taxon>
        <taxon>Glomeromycetes</taxon>
        <taxon>Paraglomerales</taxon>
        <taxon>Paraglomeraceae</taxon>
        <taxon>Paraglomus</taxon>
    </lineage>
</organism>
<dbReference type="AlphaFoldDB" id="A0A9N9HBB2"/>
<evidence type="ECO:0000313" key="3">
    <source>
        <dbReference type="Proteomes" id="UP000789572"/>
    </source>
</evidence>
<protein>
    <submittedName>
        <fullName evidence="2">10222_t:CDS:1</fullName>
    </submittedName>
</protein>
<feature type="non-terminal residue" evidence="2">
    <location>
        <position position="198"/>
    </location>
</feature>
<name>A0A9N9HBB2_9GLOM</name>
<feature type="non-terminal residue" evidence="2">
    <location>
        <position position="1"/>
    </location>
</feature>
<reference evidence="2" key="1">
    <citation type="submission" date="2021-06" db="EMBL/GenBank/DDBJ databases">
        <authorList>
            <person name="Kallberg Y."/>
            <person name="Tangrot J."/>
            <person name="Rosling A."/>
        </authorList>
    </citation>
    <scope>NUCLEOTIDE SEQUENCE</scope>
    <source>
        <strain evidence="2">IA702</strain>
    </source>
</reference>
<keyword evidence="3" id="KW-1185">Reference proteome</keyword>
<gene>
    <name evidence="2" type="ORF">POCULU_LOCUS11127</name>
</gene>
<evidence type="ECO:0000256" key="1">
    <source>
        <dbReference type="SAM" id="MobiDB-lite"/>
    </source>
</evidence>
<comment type="caution">
    <text evidence="2">The sequence shown here is derived from an EMBL/GenBank/DDBJ whole genome shotgun (WGS) entry which is preliminary data.</text>
</comment>
<feature type="region of interest" description="Disordered" evidence="1">
    <location>
        <begin position="177"/>
        <end position="198"/>
    </location>
</feature>
<dbReference type="EMBL" id="CAJVPJ010007177">
    <property type="protein sequence ID" value="CAG8673952.1"/>
    <property type="molecule type" value="Genomic_DNA"/>
</dbReference>